<reference evidence="6" key="1">
    <citation type="journal article" date="1997" name="Nucleic Acids Res.">
        <title>tRNAscan-SE: a program for improved detection of transfer RNA genes in genomic sequence.</title>
        <authorList>
            <person name="Lowe T.M."/>
            <person name="Eddy S.R."/>
        </authorList>
    </citation>
    <scope>NUCLEOTIDE SEQUENCE [LARGE SCALE GENOMIC DNA]</scope>
    <source>
        <strain evidence="6">r\B97-61/B2</strain>
    </source>
</reference>
<reference evidence="7" key="2">
    <citation type="submission" date="2025-08" db="UniProtKB">
        <authorList>
            <consortium name="RefSeq"/>
        </authorList>
    </citation>
    <scope>IDENTIFICATION</scope>
</reference>
<evidence type="ECO:0000256" key="4">
    <source>
        <dbReference type="RuleBase" id="RU363099"/>
    </source>
</evidence>
<feature type="compositionally biased region" description="Polar residues" evidence="5">
    <location>
        <begin position="1"/>
        <end position="15"/>
    </location>
</feature>
<evidence type="ECO:0000313" key="7">
    <source>
        <dbReference type="RefSeq" id="XP_017984274.1"/>
    </source>
</evidence>
<feature type="region of interest" description="Disordered" evidence="5">
    <location>
        <begin position="1"/>
        <end position="24"/>
    </location>
</feature>
<dbReference type="GeneID" id="18586253"/>
<dbReference type="InterPro" id="IPR044859">
    <property type="entry name" value="Allene_oxi_cyc_Dirigent"/>
</dbReference>
<comment type="similarity">
    <text evidence="1 4">Belongs to the plant dirigent protein family.</text>
</comment>
<dbReference type="Proteomes" id="UP000694886">
    <property type="component" value="Chromosome 10"/>
</dbReference>
<dbReference type="AlphaFoldDB" id="A0AB32WYE2"/>
<dbReference type="Gramene" id="Tc10v2_t004850.1">
    <property type="protein sequence ID" value="Tc10v2_p004850.1"/>
    <property type="gene ID" value="Tc10v2_g004850"/>
</dbReference>
<dbReference type="GO" id="GO:0009699">
    <property type="term" value="P:phenylpropanoid biosynthetic process"/>
    <property type="evidence" value="ECO:0007669"/>
    <property type="project" value="UniProtKB-ARBA"/>
</dbReference>
<keyword evidence="3 4" id="KW-0964">Secreted</keyword>
<dbReference type="GO" id="GO:0048046">
    <property type="term" value="C:apoplast"/>
    <property type="evidence" value="ECO:0007669"/>
    <property type="project" value="UniProtKB-SubCell"/>
</dbReference>
<name>A0AB32WYE2_THECC</name>
<comment type="function">
    <text evidence="4">Dirigent proteins impart stereoselectivity on the phenoxy radical-coupling reaction, yielding optically active lignans from two molecules of coniferyl alcohol in the biosynthesis of lignans, flavonolignans, and alkaloids and thus plays a central role in plant secondary metabolism.</text>
</comment>
<comment type="subcellular location">
    <subcellularLocation>
        <location evidence="4">Secreted</location>
        <location evidence="4">Extracellular space</location>
        <location evidence="4">Apoplast</location>
    </subcellularLocation>
</comment>
<evidence type="ECO:0000313" key="6">
    <source>
        <dbReference type="Proteomes" id="UP000694886"/>
    </source>
</evidence>
<protein>
    <recommendedName>
        <fullName evidence="4">Dirigent protein</fullName>
    </recommendedName>
</protein>
<accession>A0AB32WYE2</accession>
<dbReference type="KEGG" id="tcc:18586253"/>
<dbReference type="PANTHER" id="PTHR46215:SF17">
    <property type="entry name" value="DIRIGENT PROTEIN"/>
    <property type="match status" value="1"/>
</dbReference>
<gene>
    <name evidence="7" type="primary">LOC18586253</name>
</gene>
<dbReference type="InterPro" id="IPR004265">
    <property type="entry name" value="Dirigent"/>
</dbReference>
<dbReference type="Pfam" id="PF03018">
    <property type="entry name" value="Dirigent"/>
    <property type="match status" value="1"/>
</dbReference>
<sequence length="217" mass="23332">MVNRSTSARTLGKPTSSHHHHRKHHRISFLMQDVLNVTQPATAKVTSQLPFSKPLGFFPPNAGIPIPETNPPVPGTGLSTQTLDISDIGLYFPARATLQELEFGAVMTIDENLLDGTVNGSPVGKAQGVYVASSEDGPSHMMAMTTFFANSKFKDGLRFFGLHRRDVAESHIAVIGGIGKYVGANGYATVKAVDLRSNAAAEKQGVNKLLSFNVYLI</sequence>
<evidence type="ECO:0000256" key="1">
    <source>
        <dbReference type="ARBA" id="ARBA00010746"/>
    </source>
</evidence>
<dbReference type="Gene3D" id="2.40.480.10">
    <property type="entry name" value="Allene oxide cyclase-like"/>
    <property type="match status" value="1"/>
</dbReference>
<organism evidence="6 7">
    <name type="scientific">Theobroma cacao</name>
    <name type="common">Cacao</name>
    <name type="synonym">Cocoa</name>
    <dbReference type="NCBI Taxonomy" id="3641"/>
    <lineage>
        <taxon>Eukaryota</taxon>
        <taxon>Viridiplantae</taxon>
        <taxon>Streptophyta</taxon>
        <taxon>Embryophyta</taxon>
        <taxon>Tracheophyta</taxon>
        <taxon>Spermatophyta</taxon>
        <taxon>Magnoliopsida</taxon>
        <taxon>eudicotyledons</taxon>
        <taxon>Gunneridae</taxon>
        <taxon>Pentapetalae</taxon>
        <taxon>rosids</taxon>
        <taxon>malvids</taxon>
        <taxon>Malvales</taxon>
        <taxon>Malvaceae</taxon>
        <taxon>Byttnerioideae</taxon>
        <taxon>Theobroma</taxon>
    </lineage>
</organism>
<evidence type="ECO:0000256" key="3">
    <source>
        <dbReference type="ARBA" id="ARBA00022525"/>
    </source>
</evidence>
<proteinExistence type="inferred from homology"/>
<dbReference type="PANTHER" id="PTHR46215">
    <property type="entry name" value="DIRIGENT PROTEIN 24-RELATED"/>
    <property type="match status" value="1"/>
</dbReference>
<comment type="subunit">
    <text evidence="2 4">Homodimer.</text>
</comment>
<evidence type="ECO:0000256" key="5">
    <source>
        <dbReference type="SAM" id="MobiDB-lite"/>
    </source>
</evidence>
<keyword evidence="4" id="KW-0052">Apoplast</keyword>
<evidence type="ECO:0000256" key="2">
    <source>
        <dbReference type="ARBA" id="ARBA00011738"/>
    </source>
</evidence>
<dbReference type="RefSeq" id="XP_017984274.1">
    <property type="nucleotide sequence ID" value="XM_018128785.1"/>
</dbReference>